<name>A0ACD4CYR5_9HYPH</name>
<keyword evidence="2" id="KW-1185">Reference proteome</keyword>
<keyword evidence="1" id="KW-0614">Plasmid</keyword>
<evidence type="ECO:0000313" key="2">
    <source>
        <dbReference type="Proteomes" id="UP001061991"/>
    </source>
</evidence>
<organism evidence="1 2">
    <name type="scientific">Phyllobacterium zundukense</name>
    <dbReference type="NCBI Taxonomy" id="1867719"/>
    <lineage>
        <taxon>Bacteria</taxon>
        <taxon>Pseudomonadati</taxon>
        <taxon>Pseudomonadota</taxon>
        <taxon>Alphaproteobacteria</taxon>
        <taxon>Hyphomicrobiales</taxon>
        <taxon>Phyllobacteriaceae</taxon>
        <taxon>Phyllobacterium</taxon>
    </lineage>
</organism>
<reference evidence="1" key="1">
    <citation type="submission" date="2022-09" db="EMBL/GenBank/DDBJ databases">
        <title>Interaction between co-microsymbionts with complementary sets of symbiotic genes in legume-rhizobium systems.</title>
        <authorList>
            <person name="Safronova V."/>
            <person name="Sazanova A."/>
            <person name="Afonin A."/>
            <person name="Chirak E."/>
        </authorList>
    </citation>
    <scope>NUCLEOTIDE SEQUENCE</scope>
    <source>
        <strain evidence="1">A18/3m</strain>
    </source>
</reference>
<dbReference type="EMBL" id="CP104972">
    <property type="protein sequence ID" value="UXN58776.1"/>
    <property type="molecule type" value="Genomic_DNA"/>
</dbReference>
<proteinExistence type="predicted"/>
<evidence type="ECO:0000313" key="1">
    <source>
        <dbReference type="EMBL" id="UXN58776.1"/>
    </source>
</evidence>
<gene>
    <name evidence="1" type="ORF">N8E88_07560</name>
</gene>
<sequence length="56" mass="5539">MIYSVIASSVDVSVPSIEAHWNANTCLAAHRVIGGNESSAAPASALALLAGSTAGE</sequence>
<dbReference type="Proteomes" id="UP001061991">
    <property type="component" value="Plasmid p_unnamed1"/>
</dbReference>
<accession>A0ACD4CYR5</accession>
<geneLocation type="plasmid" evidence="1 2">
    <name>p_unnamed1</name>
</geneLocation>
<protein>
    <submittedName>
        <fullName evidence="1">Uncharacterized protein</fullName>
    </submittedName>
</protein>